<keyword evidence="2" id="KW-1185">Reference proteome</keyword>
<comment type="caution">
    <text evidence="1">The sequence shown here is derived from an EMBL/GenBank/DDBJ whole genome shotgun (WGS) entry which is preliminary data.</text>
</comment>
<dbReference type="Proteomes" id="UP000735302">
    <property type="component" value="Unassembled WGS sequence"/>
</dbReference>
<evidence type="ECO:0000313" key="1">
    <source>
        <dbReference type="EMBL" id="GFO28192.1"/>
    </source>
</evidence>
<name>A0AAV4CA00_9GAST</name>
<evidence type="ECO:0000313" key="2">
    <source>
        <dbReference type="Proteomes" id="UP000735302"/>
    </source>
</evidence>
<sequence length="115" mass="13038">MQNDNDGDNDDDDYNDDEKTVIITMRTIQMTMKMMMMMMTTTKVMTKMIKLFMATKHDAVQHIPTSGLPEYASVRHLDQEKLSAAQTECNKGNNLVSCAFKAVLISENAIRIGDR</sequence>
<accession>A0AAV4CA00</accession>
<dbReference type="EMBL" id="BLXT01006003">
    <property type="protein sequence ID" value="GFO28192.1"/>
    <property type="molecule type" value="Genomic_DNA"/>
</dbReference>
<proteinExistence type="predicted"/>
<dbReference type="AlphaFoldDB" id="A0AAV4CA00"/>
<organism evidence="1 2">
    <name type="scientific">Plakobranchus ocellatus</name>
    <dbReference type="NCBI Taxonomy" id="259542"/>
    <lineage>
        <taxon>Eukaryota</taxon>
        <taxon>Metazoa</taxon>
        <taxon>Spiralia</taxon>
        <taxon>Lophotrochozoa</taxon>
        <taxon>Mollusca</taxon>
        <taxon>Gastropoda</taxon>
        <taxon>Heterobranchia</taxon>
        <taxon>Euthyneura</taxon>
        <taxon>Panpulmonata</taxon>
        <taxon>Sacoglossa</taxon>
        <taxon>Placobranchoidea</taxon>
        <taxon>Plakobranchidae</taxon>
        <taxon>Plakobranchus</taxon>
    </lineage>
</organism>
<gene>
    <name evidence="1" type="ORF">PoB_005469700</name>
</gene>
<protein>
    <submittedName>
        <fullName evidence="1">Uncharacterized protein</fullName>
    </submittedName>
</protein>
<reference evidence="1 2" key="1">
    <citation type="journal article" date="2021" name="Elife">
        <title>Chloroplast acquisition without the gene transfer in kleptoplastic sea slugs, Plakobranchus ocellatus.</title>
        <authorList>
            <person name="Maeda T."/>
            <person name="Takahashi S."/>
            <person name="Yoshida T."/>
            <person name="Shimamura S."/>
            <person name="Takaki Y."/>
            <person name="Nagai Y."/>
            <person name="Toyoda A."/>
            <person name="Suzuki Y."/>
            <person name="Arimoto A."/>
            <person name="Ishii H."/>
            <person name="Satoh N."/>
            <person name="Nishiyama T."/>
            <person name="Hasebe M."/>
            <person name="Maruyama T."/>
            <person name="Minagawa J."/>
            <person name="Obokata J."/>
            <person name="Shigenobu S."/>
        </authorList>
    </citation>
    <scope>NUCLEOTIDE SEQUENCE [LARGE SCALE GENOMIC DNA]</scope>
</reference>